<dbReference type="InterPro" id="IPR016181">
    <property type="entry name" value="Acyl_CoA_acyltransferase"/>
</dbReference>
<dbReference type="PROSITE" id="PS51186">
    <property type="entry name" value="GNAT"/>
    <property type="match status" value="1"/>
</dbReference>
<dbReference type="GO" id="GO:0016747">
    <property type="term" value="F:acyltransferase activity, transferring groups other than amino-acyl groups"/>
    <property type="evidence" value="ECO:0007669"/>
    <property type="project" value="InterPro"/>
</dbReference>
<reference evidence="2" key="1">
    <citation type="submission" date="2022-12" db="EMBL/GenBank/DDBJ databases">
        <title>Reference genome sequencing for broad-spectrum identification of bacterial and archaeal isolates by mass spectrometry.</title>
        <authorList>
            <person name="Sekiguchi Y."/>
            <person name="Tourlousse D.M."/>
        </authorList>
    </citation>
    <scope>NUCLEOTIDE SEQUENCE</scope>
    <source>
        <strain evidence="2">14</strain>
    </source>
</reference>
<dbReference type="AlphaFoldDB" id="A0A9W6FN80"/>
<dbReference type="SUPFAM" id="SSF55729">
    <property type="entry name" value="Acyl-CoA N-acyltransferases (Nat)"/>
    <property type="match status" value="1"/>
</dbReference>
<feature type="domain" description="N-acetyltransferase" evidence="1">
    <location>
        <begin position="14"/>
        <end position="169"/>
    </location>
</feature>
<dbReference type="EMBL" id="BSDP01000001">
    <property type="protein sequence ID" value="GLI26145.1"/>
    <property type="molecule type" value="Genomic_DNA"/>
</dbReference>
<dbReference type="Gene3D" id="3.40.630.30">
    <property type="match status" value="1"/>
</dbReference>
<sequence>MSPADPVVLRTERLVLDQPTADDVDDIARYCTDPVFEHTVTTPWPYERRHAVGFVEEFVPNGWAGRTERTWAIRWHGRPQLLGVVGLRTARTSVGYWLGREHRGLGVMSEAVRRVVDYAFDPGGLDADHVAWEAVAGNVASARVARAAGFAFDRGDRRPVRLRDGRPFPAWHAVARRGGTAGPARDWPAEVGAP</sequence>
<keyword evidence="3" id="KW-1185">Reference proteome</keyword>
<dbReference type="InterPro" id="IPR051531">
    <property type="entry name" value="N-acetyltransferase"/>
</dbReference>
<dbReference type="PANTHER" id="PTHR43792">
    <property type="entry name" value="GNAT FAMILY, PUTATIVE (AFU_ORTHOLOGUE AFUA_3G00765)-RELATED-RELATED"/>
    <property type="match status" value="1"/>
</dbReference>
<protein>
    <recommendedName>
        <fullName evidence="1">N-acetyltransferase domain-containing protein</fullName>
    </recommendedName>
</protein>
<comment type="caution">
    <text evidence="2">The sequence shown here is derived from an EMBL/GenBank/DDBJ whole genome shotgun (WGS) entry which is preliminary data.</text>
</comment>
<name>A0A9W6FN80_9MICO</name>
<dbReference type="InterPro" id="IPR000182">
    <property type="entry name" value="GNAT_dom"/>
</dbReference>
<dbReference type="Proteomes" id="UP001144396">
    <property type="component" value="Unassembled WGS sequence"/>
</dbReference>
<gene>
    <name evidence="2" type="ORF">ARHIZOSPH14_03870</name>
</gene>
<dbReference type="RefSeq" id="WP_281882143.1">
    <property type="nucleotide sequence ID" value="NZ_BSDP01000001.1"/>
</dbReference>
<evidence type="ECO:0000313" key="2">
    <source>
        <dbReference type="EMBL" id="GLI26145.1"/>
    </source>
</evidence>
<evidence type="ECO:0000313" key="3">
    <source>
        <dbReference type="Proteomes" id="UP001144396"/>
    </source>
</evidence>
<proteinExistence type="predicted"/>
<evidence type="ECO:0000259" key="1">
    <source>
        <dbReference type="PROSITE" id="PS51186"/>
    </source>
</evidence>
<organism evidence="2 3">
    <name type="scientific">Agromyces rhizosphaerae</name>
    <dbReference type="NCBI Taxonomy" id="88374"/>
    <lineage>
        <taxon>Bacteria</taxon>
        <taxon>Bacillati</taxon>
        <taxon>Actinomycetota</taxon>
        <taxon>Actinomycetes</taxon>
        <taxon>Micrococcales</taxon>
        <taxon>Microbacteriaceae</taxon>
        <taxon>Agromyces</taxon>
    </lineage>
</organism>
<accession>A0A9W6FN80</accession>
<dbReference type="Pfam" id="PF13302">
    <property type="entry name" value="Acetyltransf_3"/>
    <property type="match status" value="1"/>
</dbReference>